<gene>
    <name evidence="1" type="primary">cas5u6u</name>
    <name evidence="1" type="ORF">KC729_20775</name>
</gene>
<dbReference type="Pfam" id="PF09609">
    <property type="entry name" value="Cas_GSU0054"/>
    <property type="match status" value="1"/>
</dbReference>
<dbReference type="InterPro" id="IPR019089">
    <property type="entry name" value="Cas_GSU0054"/>
</dbReference>
<name>A0A956M5B6_UNCEI</name>
<sequence length="451" mass="48703">MLAIEVSFLTGRYVATAYDDRDSAEWPPHPARLYSALAAAHFESETPSAEERSALEWLAELPPPAIRAPMAAARDSVRVFVPVNDVSVVGLGDDVFSGVKELENDRRELLQRLSTAEGSERTKLEKSLAGCEKSIAKARYKLAARVTSAIQPSASASAADRKTAGQVLPEGRLRQPRTFPSIGLVDPRATFIWPHAADAHREALDGICAKVARLGHSSSLVSVRVVPDSPEPNCVPSEFGDEILRVPLPGQLSRLEQAFAIHQATKSGRVLPTGFQPYATEPSAVPGSTPESVFSREWVILRRLHRPIPSAVRAVDLARAMHKTILSFVDGPIPEVLSGHRPDGSASAANHLAIVPIPHVGVTGADGTILGIVLVLPRDCAREDRRSLYKAVHAWLRSDNATGRLRVAGLEPIEFERVPPNKAGFQLRPDTWCSIAARGRVGARVWASASP</sequence>
<feature type="non-terminal residue" evidence="1">
    <location>
        <position position="451"/>
    </location>
</feature>
<protein>
    <submittedName>
        <fullName evidence="1">Type I-U CRISPR-associated protein Cas5/Cas6</fullName>
    </submittedName>
</protein>
<proteinExistence type="predicted"/>
<accession>A0A956M5B6</accession>
<dbReference type="AlphaFoldDB" id="A0A956M5B6"/>
<evidence type="ECO:0000313" key="2">
    <source>
        <dbReference type="Proteomes" id="UP000697710"/>
    </source>
</evidence>
<comment type="caution">
    <text evidence="1">The sequence shown here is derived from an EMBL/GenBank/DDBJ whole genome shotgun (WGS) entry which is preliminary data.</text>
</comment>
<dbReference type="EMBL" id="JAGQHR010001005">
    <property type="protein sequence ID" value="MCA9730131.1"/>
    <property type="molecule type" value="Genomic_DNA"/>
</dbReference>
<dbReference type="NCBIfam" id="TIGR02165">
    <property type="entry name" value="cas5_6_GSU0054"/>
    <property type="match status" value="1"/>
</dbReference>
<reference evidence="1" key="2">
    <citation type="journal article" date="2021" name="Microbiome">
        <title>Successional dynamics and alternative stable states in a saline activated sludge microbial community over 9 years.</title>
        <authorList>
            <person name="Wang Y."/>
            <person name="Ye J."/>
            <person name="Ju F."/>
            <person name="Liu L."/>
            <person name="Boyd J.A."/>
            <person name="Deng Y."/>
            <person name="Parks D.H."/>
            <person name="Jiang X."/>
            <person name="Yin X."/>
            <person name="Woodcroft B.J."/>
            <person name="Tyson G.W."/>
            <person name="Hugenholtz P."/>
            <person name="Polz M.F."/>
            <person name="Zhang T."/>
        </authorList>
    </citation>
    <scope>NUCLEOTIDE SEQUENCE</scope>
    <source>
        <strain evidence="1">HKST-UBA01</strain>
    </source>
</reference>
<evidence type="ECO:0000313" key="1">
    <source>
        <dbReference type="EMBL" id="MCA9730131.1"/>
    </source>
</evidence>
<reference evidence="1" key="1">
    <citation type="submission" date="2020-04" db="EMBL/GenBank/DDBJ databases">
        <authorList>
            <person name="Zhang T."/>
        </authorList>
    </citation>
    <scope>NUCLEOTIDE SEQUENCE</scope>
    <source>
        <strain evidence="1">HKST-UBA01</strain>
    </source>
</reference>
<organism evidence="1 2">
    <name type="scientific">Eiseniibacteriota bacterium</name>
    <dbReference type="NCBI Taxonomy" id="2212470"/>
    <lineage>
        <taxon>Bacteria</taxon>
        <taxon>Candidatus Eiseniibacteriota</taxon>
    </lineage>
</organism>
<dbReference type="Proteomes" id="UP000697710">
    <property type="component" value="Unassembled WGS sequence"/>
</dbReference>